<organism evidence="2 3">
    <name type="scientific">Symbiodinium natans</name>
    <dbReference type="NCBI Taxonomy" id="878477"/>
    <lineage>
        <taxon>Eukaryota</taxon>
        <taxon>Sar</taxon>
        <taxon>Alveolata</taxon>
        <taxon>Dinophyceae</taxon>
        <taxon>Suessiales</taxon>
        <taxon>Symbiodiniaceae</taxon>
        <taxon>Symbiodinium</taxon>
    </lineage>
</organism>
<dbReference type="OrthoDB" id="10375173at2759"/>
<gene>
    <name evidence="2" type="ORF">SNAT2548_LOCUS6240</name>
</gene>
<accession>A0A812JCH2</accession>
<comment type="caution">
    <text evidence="2">The sequence shown here is derived from an EMBL/GenBank/DDBJ whole genome shotgun (WGS) entry which is preliminary data.</text>
</comment>
<feature type="compositionally biased region" description="Low complexity" evidence="1">
    <location>
        <begin position="256"/>
        <end position="267"/>
    </location>
</feature>
<keyword evidence="3" id="KW-1185">Reference proteome</keyword>
<evidence type="ECO:0000313" key="2">
    <source>
        <dbReference type="EMBL" id="CAE7203533.1"/>
    </source>
</evidence>
<dbReference type="Proteomes" id="UP000604046">
    <property type="component" value="Unassembled WGS sequence"/>
</dbReference>
<dbReference type="EMBL" id="CAJNDS010000411">
    <property type="protein sequence ID" value="CAE7203533.1"/>
    <property type="molecule type" value="Genomic_DNA"/>
</dbReference>
<feature type="non-terminal residue" evidence="2">
    <location>
        <position position="304"/>
    </location>
</feature>
<name>A0A812JCH2_9DINO</name>
<dbReference type="AlphaFoldDB" id="A0A812JCH2"/>
<proteinExistence type="predicted"/>
<reference evidence="2" key="1">
    <citation type="submission" date="2021-02" db="EMBL/GenBank/DDBJ databases">
        <authorList>
            <person name="Dougan E. K."/>
            <person name="Rhodes N."/>
            <person name="Thang M."/>
            <person name="Chan C."/>
        </authorList>
    </citation>
    <scope>NUCLEOTIDE SEQUENCE</scope>
</reference>
<feature type="compositionally biased region" description="Basic and acidic residues" evidence="1">
    <location>
        <begin position="237"/>
        <end position="248"/>
    </location>
</feature>
<protein>
    <submittedName>
        <fullName evidence="2">Uncharacterized protein</fullName>
    </submittedName>
</protein>
<feature type="region of interest" description="Disordered" evidence="1">
    <location>
        <begin position="129"/>
        <end position="164"/>
    </location>
</feature>
<evidence type="ECO:0000256" key="1">
    <source>
        <dbReference type="SAM" id="MobiDB-lite"/>
    </source>
</evidence>
<evidence type="ECO:0000313" key="3">
    <source>
        <dbReference type="Proteomes" id="UP000604046"/>
    </source>
</evidence>
<feature type="region of interest" description="Disordered" evidence="1">
    <location>
        <begin position="237"/>
        <end position="281"/>
    </location>
</feature>
<sequence>ASAFQTGSHSILERIASLQPELAPKLLEFIENQGPRVIDECMQSDAALRRHVEAGLIDLFAAEERAADPGPSQLFQKGPGHSLPGAGASTTPVIRSINASVRPKAFQTKPSTRGQGAPAEVPPSLPTPTMAGYHRVVQDSPAPPAKPRVVAAETRSSPAAPARSGHSRRIWGLEELLSELGLLEYEEAAAAWASQMGAAFLEELVENSEELAQAICLKPLEQKRLQRMGPEVAERLRRARPVEAESRPPPRPPPAATVTDTPEAEAPVPDALPATALWTRKWSTPANAAASTWGAASEKDEELV</sequence>